<dbReference type="InterPro" id="IPR008974">
    <property type="entry name" value="TRAF-like"/>
</dbReference>
<dbReference type="PANTHER" id="PTHR46162:SF65">
    <property type="entry name" value="F9D12.8 PROTEIN-RELATED"/>
    <property type="match status" value="1"/>
</dbReference>
<dbReference type="CDD" id="cd00121">
    <property type="entry name" value="MATH"/>
    <property type="match status" value="1"/>
</dbReference>
<dbReference type="PANTHER" id="PTHR46162">
    <property type="entry name" value="TRAF-LIKE FAMILY PROTEIN"/>
    <property type="match status" value="1"/>
</dbReference>
<evidence type="ECO:0000259" key="1">
    <source>
        <dbReference type="PROSITE" id="PS50144"/>
    </source>
</evidence>
<protein>
    <recommendedName>
        <fullName evidence="1">MATH domain-containing protein</fullName>
    </recommendedName>
</protein>
<dbReference type="Gene3D" id="2.60.210.10">
    <property type="entry name" value="Apoptosis, Tumor Necrosis Factor Receptor Associated Protein 2, Chain A"/>
    <property type="match status" value="2"/>
</dbReference>
<reference evidence="2 3" key="1">
    <citation type="journal article" date="2023" name="G3 (Bethesda)">
        <title>A chromosome-length genome assembly and annotation of blackberry (Rubus argutus, cv. 'Hillquist').</title>
        <authorList>
            <person name="Bruna T."/>
            <person name="Aryal R."/>
            <person name="Dudchenko O."/>
            <person name="Sargent D.J."/>
            <person name="Mead D."/>
            <person name="Buti M."/>
            <person name="Cavallini A."/>
            <person name="Hytonen T."/>
            <person name="Andres J."/>
            <person name="Pham M."/>
            <person name="Weisz D."/>
            <person name="Mascagni F."/>
            <person name="Usai G."/>
            <person name="Natali L."/>
            <person name="Bassil N."/>
            <person name="Fernandez G.E."/>
            <person name="Lomsadze A."/>
            <person name="Armour M."/>
            <person name="Olukolu B."/>
            <person name="Poorten T."/>
            <person name="Britton C."/>
            <person name="Davik J."/>
            <person name="Ashrafi H."/>
            <person name="Aiden E.L."/>
            <person name="Borodovsky M."/>
            <person name="Worthington M."/>
        </authorList>
    </citation>
    <scope>NUCLEOTIDE SEQUENCE [LARGE SCALE GENOMIC DNA]</scope>
    <source>
        <strain evidence="2">PI 553951</strain>
    </source>
</reference>
<sequence length="282" mass="32902">MASFNSHRNSFVLRSITNKPPKHHIMKIVSFSRYRSGCIVTIDYKFFLLNRHWKNYLVLEDANKEVKKYRVYKTIIGGLAGFDRFIPLEDFSDASNSYLVDDTCKFGAEVFVSKRRRKCAGDLHKYVNLNTVTYKYVWMIPNFSKLYAESAKKYKSNNSWLHKTIHCCRSGQKYCKWILMLYSEELDDAKYFSLGLGLFEPETYLPTGSKVLAEVTVCILDQIYDQENYYFQGQVWFSDLNWCYGAYNGMTHETLGRLLKSNSCIITAEIVIREIIIPISTP</sequence>
<name>A0AAW1WRG4_RUBAR</name>
<dbReference type="Pfam" id="PF22486">
    <property type="entry name" value="MATH_2"/>
    <property type="match status" value="2"/>
</dbReference>
<feature type="domain" description="MATH" evidence="1">
    <location>
        <begin position="133"/>
        <end position="270"/>
    </location>
</feature>
<proteinExistence type="predicted"/>
<dbReference type="EMBL" id="JBEDUW010000005">
    <property type="protein sequence ID" value="KAK9926233.1"/>
    <property type="molecule type" value="Genomic_DNA"/>
</dbReference>
<dbReference type="InterPro" id="IPR002083">
    <property type="entry name" value="MATH/TRAF_dom"/>
</dbReference>
<evidence type="ECO:0000313" key="2">
    <source>
        <dbReference type="EMBL" id="KAK9926233.1"/>
    </source>
</evidence>
<comment type="caution">
    <text evidence="2">The sequence shown here is derived from an EMBL/GenBank/DDBJ whole genome shotgun (WGS) entry which is preliminary data.</text>
</comment>
<organism evidence="2 3">
    <name type="scientific">Rubus argutus</name>
    <name type="common">Southern blackberry</name>
    <dbReference type="NCBI Taxonomy" id="59490"/>
    <lineage>
        <taxon>Eukaryota</taxon>
        <taxon>Viridiplantae</taxon>
        <taxon>Streptophyta</taxon>
        <taxon>Embryophyta</taxon>
        <taxon>Tracheophyta</taxon>
        <taxon>Spermatophyta</taxon>
        <taxon>Magnoliopsida</taxon>
        <taxon>eudicotyledons</taxon>
        <taxon>Gunneridae</taxon>
        <taxon>Pentapetalae</taxon>
        <taxon>rosids</taxon>
        <taxon>fabids</taxon>
        <taxon>Rosales</taxon>
        <taxon>Rosaceae</taxon>
        <taxon>Rosoideae</taxon>
        <taxon>Rosoideae incertae sedis</taxon>
        <taxon>Rubus</taxon>
    </lineage>
</organism>
<accession>A0AAW1WRG4</accession>
<gene>
    <name evidence="2" type="ORF">M0R45_023474</name>
</gene>
<dbReference type="PROSITE" id="PS50144">
    <property type="entry name" value="MATH"/>
    <property type="match status" value="1"/>
</dbReference>
<dbReference type="AlphaFoldDB" id="A0AAW1WRG4"/>
<keyword evidence="3" id="KW-1185">Reference proteome</keyword>
<evidence type="ECO:0000313" key="3">
    <source>
        <dbReference type="Proteomes" id="UP001457282"/>
    </source>
</evidence>
<dbReference type="Proteomes" id="UP001457282">
    <property type="component" value="Unassembled WGS sequence"/>
</dbReference>
<dbReference type="SUPFAM" id="SSF49599">
    <property type="entry name" value="TRAF domain-like"/>
    <property type="match status" value="2"/>
</dbReference>